<reference evidence="2 3" key="1">
    <citation type="submission" date="2016-04" db="EMBL/GenBank/DDBJ databases">
        <title>Genome analyses suggest a sexual origin of heterokaryosis in a supposedly ancient asexual fungus.</title>
        <authorList>
            <person name="Ropars J."/>
            <person name="Sedzielewska K."/>
            <person name="Noel J."/>
            <person name="Charron P."/>
            <person name="Farinelli L."/>
            <person name="Marton T."/>
            <person name="Kruger M."/>
            <person name="Pelin A."/>
            <person name="Brachmann A."/>
            <person name="Corradi N."/>
        </authorList>
    </citation>
    <scope>NUCLEOTIDE SEQUENCE [LARGE SCALE GENOMIC DNA]</scope>
    <source>
        <strain evidence="2 3">C2</strain>
    </source>
</reference>
<feature type="compositionally biased region" description="Polar residues" evidence="1">
    <location>
        <begin position="651"/>
        <end position="664"/>
    </location>
</feature>
<dbReference type="VEuPathDB" id="FungiDB:FUN_004682"/>
<dbReference type="VEuPathDB" id="FungiDB:RhiirFUN_005891"/>
<reference evidence="2 3" key="2">
    <citation type="submission" date="2017-10" db="EMBL/GenBank/DDBJ databases">
        <title>Extensive intraspecific genome diversity in a model arbuscular mycorrhizal fungus.</title>
        <authorList>
            <person name="Chen E.C.H."/>
            <person name="Morin E."/>
            <person name="Baudet D."/>
            <person name="Noel J."/>
            <person name="Ndikumana S."/>
            <person name="Charron P."/>
            <person name="St-Onge C."/>
            <person name="Giorgi J."/>
            <person name="Grigoriev I.V."/>
            <person name="Roux C."/>
            <person name="Martin F.M."/>
            <person name="Corradi N."/>
        </authorList>
    </citation>
    <scope>NUCLEOTIDE SEQUENCE [LARGE SCALE GENOMIC DNA]</scope>
    <source>
        <strain evidence="2 3">C2</strain>
    </source>
</reference>
<evidence type="ECO:0000313" key="2">
    <source>
        <dbReference type="EMBL" id="PKK78989.1"/>
    </source>
</evidence>
<gene>
    <name evidence="2" type="ORF">RhiirC2_705388</name>
</gene>
<dbReference type="AlphaFoldDB" id="A0A2N1NYL0"/>
<name>A0A2N1NYL0_9GLOM</name>
<dbReference type="Proteomes" id="UP000233469">
    <property type="component" value="Unassembled WGS sequence"/>
</dbReference>
<feature type="region of interest" description="Disordered" evidence="1">
    <location>
        <begin position="645"/>
        <end position="664"/>
    </location>
</feature>
<evidence type="ECO:0000313" key="3">
    <source>
        <dbReference type="Proteomes" id="UP000233469"/>
    </source>
</evidence>
<protein>
    <submittedName>
        <fullName evidence="2">Uncharacterized protein</fullName>
    </submittedName>
</protein>
<dbReference type="VEuPathDB" id="FungiDB:RhiirA1_413376"/>
<organism evidence="2 3">
    <name type="scientific">Rhizophagus irregularis</name>
    <dbReference type="NCBI Taxonomy" id="588596"/>
    <lineage>
        <taxon>Eukaryota</taxon>
        <taxon>Fungi</taxon>
        <taxon>Fungi incertae sedis</taxon>
        <taxon>Mucoromycota</taxon>
        <taxon>Glomeromycotina</taxon>
        <taxon>Glomeromycetes</taxon>
        <taxon>Glomerales</taxon>
        <taxon>Glomeraceae</taxon>
        <taxon>Rhizophagus</taxon>
    </lineage>
</organism>
<accession>A0A2N1NYL0</accession>
<dbReference type="EMBL" id="LLXL01000061">
    <property type="protein sequence ID" value="PKK78989.1"/>
    <property type="molecule type" value="Genomic_DNA"/>
</dbReference>
<comment type="caution">
    <text evidence="2">The sequence shown here is derived from an EMBL/GenBank/DDBJ whole genome shotgun (WGS) entry which is preliminary data.</text>
</comment>
<proteinExistence type="predicted"/>
<sequence>MIVRPAAYLSKSVETAAKKILIKKSDIISCVMQPLYELNIELFKFVRTPLPLILSNKQWYTISKDPHARAEWLINKYGRAHALFHAVRLGNSYITPEVIQALLSRKAILSRYFVQRLLMHFGNYDEKLIELKIEHNVNQVDFDRIRAFQKKLQSPWASNLPLPIFTKLITEGYSILNDQELATKGNDMELFHFLSAGPLVINFAPQKLLQNINEIKDLIINKKFIPFPPRPKPTYEDTVHYIQLMQARAHEEYPPKDGYENSRQLNVVARAILIHPDLVLMWKEIGYHEICNDVNELVMQGALLILFPPTPPSDWECPGVRAIVTRLNQLIDLGFKLTDTVMEEAFHLFEHRLSEIGDILMSAFQVIRKESKSAISTACLIKAIKPERSHKKTNLLEFLIDRIDQPEEALETALNFYNVGFRLDVNDVNDVNDVDSIKSTKIRSLSVHSNLYYWILKTYGPDSRNTQRCFEDIIESRIWVDLKLQESPDRDVPEHLTSCAFNSICSIYLEFCNEKVPFKRNYLPYLQLANNDEIIRPLFGISLPKLFGLDPNIGLPLEITYGYNRPEVRLIINNKRKYNDMNDLDNQQKNEAREWFKLLKILHYLTDSPNITQNFKNSLEEFWERITTSQDPNIQSLINKESEENDKVYVTDQSSANSSKRIRQ</sequence>
<evidence type="ECO:0000256" key="1">
    <source>
        <dbReference type="SAM" id="MobiDB-lite"/>
    </source>
</evidence>
<dbReference type="VEuPathDB" id="FungiDB:RhiirFUN_006839"/>